<dbReference type="EMBL" id="MHFR01000009">
    <property type="protein sequence ID" value="OGW99335.1"/>
    <property type="molecule type" value="Genomic_DNA"/>
</dbReference>
<keyword evidence="8" id="KW-0520">NAD</keyword>
<dbReference type="InterPro" id="IPR050136">
    <property type="entry name" value="FA_oxidation_alpha_subunit"/>
</dbReference>
<accession>A0A1G1L2F0</accession>
<feature type="domain" description="3-hydroxyacyl-CoA dehydrogenase NAD binding" evidence="14">
    <location>
        <begin position="318"/>
        <end position="496"/>
    </location>
</feature>
<dbReference type="Pfam" id="PF00725">
    <property type="entry name" value="3HCDH"/>
    <property type="match status" value="2"/>
</dbReference>
<feature type="domain" description="3-hydroxyacyl-CoA dehydrogenase C-terminal" evidence="13">
    <location>
        <begin position="620"/>
        <end position="701"/>
    </location>
</feature>
<dbReference type="Proteomes" id="UP000178187">
    <property type="component" value="Unassembled WGS sequence"/>
</dbReference>
<dbReference type="EC" id="4.2.1.17" evidence="4"/>
<dbReference type="GO" id="GO:0016509">
    <property type="term" value="F:long-chain (3S)-3-hydroxyacyl-CoA dehydrogenase (NAD+) activity"/>
    <property type="evidence" value="ECO:0007669"/>
    <property type="project" value="TreeGrafter"/>
</dbReference>
<organism evidence="15 16">
    <name type="scientific">Candidatus Danuiimicrobium aquiferis</name>
    <dbReference type="NCBI Taxonomy" id="1801832"/>
    <lineage>
        <taxon>Bacteria</taxon>
        <taxon>Pseudomonadati</taxon>
        <taxon>Candidatus Omnitrophota</taxon>
        <taxon>Candidatus Danuiimicrobium</taxon>
    </lineage>
</organism>
<dbReference type="InterPro" id="IPR036291">
    <property type="entry name" value="NAD(P)-bd_dom_sf"/>
</dbReference>
<evidence type="ECO:0000256" key="3">
    <source>
        <dbReference type="ARBA" id="ARBA00008750"/>
    </source>
</evidence>
<dbReference type="InterPro" id="IPR008927">
    <property type="entry name" value="6-PGluconate_DH-like_C_sf"/>
</dbReference>
<dbReference type="Pfam" id="PF02737">
    <property type="entry name" value="3HCDH_N"/>
    <property type="match status" value="1"/>
</dbReference>
<keyword evidence="6" id="KW-0442">Lipid degradation</keyword>
<comment type="caution">
    <text evidence="15">The sequence shown here is derived from an EMBL/GenBank/DDBJ whole genome shotgun (WGS) entry which is preliminary data.</text>
</comment>
<protein>
    <recommendedName>
        <fullName evidence="4">enoyl-CoA hydratase</fullName>
        <ecNumber evidence="4">4.2.1.17</ecNumber>
    </recommendedName>
</protein>
<evidence type="ECO:0000313" key="16">
    <source>
        <dbReference type="Proteomes" id="UP000178187"/>
    </source>
</evidence>
<evidence type="ECO:0000256" key="7">
    <source>
        <dbReference type="ARBA" id="ARBA00023002"/>
    </source>
</evidence>
<evidence type="ECO:0000256" key="6">
    <source>
        <dbReference type="ARBA" id="ARBA00022963"/>
    </source>
</evidence>
<dbReference type="GO" id="GO:0004300">
    <property type="term" value="F:enoyl-CoA hydratase activity"/>
    <property type="evidence" value="ECO:0007669"/>
    <property type="project" value="UniProtKB-EC"/>
</dbReference>
<reference evidence="15 16" key="1">
    <citation type="journal article" date="2016" name="Nat. Commun.">
        <title>Thousands of microbial genomes shed light on interconnected biogeochemical processes in an aquifer system.</title>
        <authorList>
            <person name="Anantharaman K."/>
            <person name="Brown C.T."/>
            <person name="Hug L.A."/>
            <person name="Sharon I."/>
            <person name="Castelle C.J."/>
            <person name="Probst A.J."/>
            <person name="Thomas B.C."/>
            <person name="Singh A."/>
            <person name="Wilkins M.J."/>
            <person name="Karaoz U."/>
            <person name="Brodie E.L."/>
            <person name="Williams K.H."/>
            <person name="Hubbard S.S."/>
            <person name="Banfield J.F."/>
        </authorList>
    </citation>
    <scope>NUCLEOTIDE SEQUENCE [LARGE SCALE GENOMIC DNA]</scope>
</reference>
<evidence type="ECO:0000256" key="5">
    <source>
        <dbReference type="ARBA" id="ARBA00022832"/>
    </source>
</evidence>
<dbReference type="AlphaFoldDB" id="A0A1G1L2F0"/>
<dbReference type="PANTHER" id="PTHR43612:SF3">
    <property type="entry name" value="TRIFUNCTIONAL ENZYME SUBUNIT ALPHA, MITOCHONDRIAL"/>
    <property type="match status" value="1"/>
</dbReference>
<evidence type="ECO:0000313" key="15">
    <source>
        <dbReference type="EMBL" id="OGW99335.1"/>
    </source>
</evidence>
<comment type="similarity">
    <text evidence="3">In the N-terminal section; belongs to the enoyl-CoA hydratase/isomerase family.</text>
</comment>
<dbReference type="CDD" id="cd06558">
    <property type="entry name" value="crotonase-like"/>
    <property type="match status" value="1"/>
</dbReference>
<dbReference type="PANTHER" id="PTHR43612">
    <property type="entry name" value="TRIFUNCTIONAL ENZYME SUBUNIT ALPHA"/>
    <property type="match status" value="1"/>
</dbReference>
<evidence type="ECO:0000256" key="10">
    <source>
        <dbReference type="ARBA" id="ARBA00023239"/>
    </source>
</evidence>
<evidence type="ECO:0000259" key="13">
    <source>
        <dbReference type="Pfam" id="PF00725"/>
    </source>
</evidence>
<dbReference type="SUPFAM" id="SSF52096">
    <property type="entry name" value="ClpP/crotonase"/>
    <property type="match status" value="1"/>
</dbReference>
<evidence type="ECO:0000256" key="1">
    <source>
        <dbReference type="ARBA" id="ARBA00005005"/>
    </source>
</evidence>
<comment type="catalytic activity">
    <reaction evidence="12">
        <text>a (3S)-3-hydroxyacyl-CoA + NAD(+) = a 3-oxoacyl-CoA + NADH + H(+)</text>
        <dbReference type="Rhea" id="RHEA:22432"/>
        <dbReference type="ChEBI" id="CHEBI:15378"/>
        <dbReference type="ChEBI" id="CHEBI:57318"/>
        <dbReference type="ChEBI" id="CHEBI:57540"/>
        <dbReference type="ChEBI" id="CHEBI:57945"/>
        <dbReference type="ChEBI" id="CHEBI:90726"/>
        <dbReference type="EC" id="1.1.1.35"/>
    </reaction>
</comment>
<evidence type="ECO:0000256" key="4">
    <source>
        <dbReference type="ARBA" id="ARBA00012076"/>
    </source>
</evidence>
<evidence type="ECO:0000256" key="2">
    <source>
        <dbReference type="ARBA" id="ARBA00007005"/>
    </source>
</evidence>
<proteinExistence type="inferred from homology"/>
<dbReference type="SUPFAM" id="SSF48179">
    <property type="entry name" value="6-phosphogluconate dehydrogenase C-terminal domain-like"/>
    <property type="match status" value="2"/>
</dbReference>
<keyword evidence="11" id="KW-0511">Multifunctional enzyme</keyword>
<dbReference type="GO" id="GO:0070403">
    <property type="term" value="F:NAD+ binding"/>
    <property type="evidence" value="ECO:0007669"/>
    <property type="project" value="InterPro"/>
</dbReference>
<dbReference type="Pfam" id="PF00378">
    <property type="entry name" value="ECH_1"/>
    <property type="match status" value="1"/>
</dbReference>
<gene>
    <name evidence="15" type="ORF">A3G33_05970</name>
</gene>
<dbReference type="InterPro" id="IPR029045">
    <property type="entry name" value="ClpP/crotonase-like_dom_sf"/>
</dbReference>
<dbReference type="Gene3D" id="1.10.1040.50">
    <property type="match status" value="1"/>
</dbReference>
<evidence type="ECO:0000256" key="12">
    <source>
        <dbReference type="ARBA" id="ARBA00049556"/>
    </source>
</evidence>
<feature type="domain" description="3-hydroxyacyl-CoA dehydrogenase C-terminal" evidence="13">
    <location>
        <begin position="498"/>
        <end position="589"/>
    </location>
</feature>
<dbReference type="InterPro" id="IPR001753">
    <property type="entry name" value="Enoyl-CoA_hydra/iso"/>
</dbReference>
<dbReference type="UniPathway" id="UPA00659"/>
<comment type="similarity">
    <text evidence="2">In the central section; belongs to the 3-hydroxyacyl-CoA dehydrogenase family.</text>
</comment>
<name>A0A1G1L2F0_9BACT</name>
<dbReference type="Gene3D" id="3.90.226.10">
    <property type="entry name" value="2-enoyl-CoA Hydratase, Chain A, domain 1"/>
    <property type="match status" value="1"/>
</dbReference>
<keyword evidence="9" id="KW-0443">Lipid metabolism</keyword>
<keyword evidence="7" id="KW-0560">Oxidoreductase</keyword>
<dbReference type="Gene3D" id="3.40.50.720">
    <property type="entry name" value="NAD(P)-binding Rossmann-like Domain"/>
    <property type="match status" value="1"/>
</dbReference>
<keyword evidence="5" id="KW-0276">Fatty acid metabolism</keyword>
<comment type="pathway">
    <text evidence="1">Lipid metabolism; fatty acid beta-oxidation.</text>
</comment>
<dbReference type="SUPFAM" id="SSF51735">
    <property type="entry name" value="NAD(P)-binding Rossmann-fold domains"/>
    <property type="match status" value="1"/>
</dbReference>
<dbReference type="InterPro" id="IPR006176">
    <property type="entry name" value="3-OHacyl-CoA_DH_NAD-bd"/>
</dbReference>
<evidence type="ECO:0000256" key="9">
    <source>
        <dbReference type="ARBA" id="ARBA00023098"/>
    </source>
</evidence>
<dbReference type="InterPro" id="IPR006108">
    <property type="entry name" value="3HC_DH_C"/>
</dbReference>
<evidence type="ECO:0000256" key="8">
    <source>
        <dbReference type="ARBA" id="ARBA00023027"/>
    </source>
</evidence>
<dbReference type="GO" id="GO:0006635">
    <property type="term" value="P:fatty acid beta-oxidation"/>
    <property type="evidence" value="ECO:0007669"/>
    <property type="project" value="UniProtKB-UniPathway"/>
</dbReference>
<evidence type="ECO:0000256" key="11">
    <source>
        <dbReference type="ARBA" id="ARBA00023268"/>
    </source>
</evidence>
<dbReference type="FunFam" id="3.40.50.720:FF:000009">
    <property type="entry name" value="Fatty oxidation complex, alpha subunit"/>
    <property type="match status" value="1"/>
</dbReference>
<keyword evidence="10" id="KW-0456">Lyase</keyword>
<sequence>MSTLNLKIQDEIAFIEFDQPDSKVNVLNTSAMQELDSILGQLAGGAHPDVKALLITSKKDGIFIAGADIKEIEVINTVAEAKEKAEKGKEILFKLAELKLVTMAVINGACLGGGLELALACNYRVAGLSNKIKIGLPEVKLGIIPGFGGTQRLPRVIGLTKAVSMILGGEVVSGSNALRLGLVDRLFSDARIVEEAVDFVREILEGRGRPKKKQKREIISLFLEETHLGRNILFDQAKKNVLKKTKGFYPAPLKAIDVLWRTYGMDIRKGSVIESEVFGELAITDISKNLIKVFYLNEEFKKIPWVGPDCKPAEIKKCGIVGAGVMGGGIAQLLSFYDIPTRVKDINFESLKTALKTAKSLFDYSLKKRKLKQAQVDFKLGLISPTVTYQGFENADFVIEAVVEDINIKQKVFKEISQITRSDTVLASNTSSLPIIKMAEVATSPERMVGLHFFNPVHRMPLVEVIRSSKSSDKSIATAIAFARKIGKVVIVVKDVPGFLINRILLSYMNEAGFLIEEGLRMEKIDEVALKFGMPMGPIELIDEVGVDVGYKVAKILEEAYGSRMRVAAILKKAKEKGLLGKKSKRGFYIHKGKEKIPNAEIGHLLEASGQCNVSDETALKRMVYIMVNEATRCLEEGVVDRPETIDIGMIMGTGFPPFRAGLLRYADSVGVDHIVRDLRNLEKLPNGERFKPCDRLILMTEKKAKFY</sequence>
<dbReference type="FunFam" id="3.90.226.10:FF:000011">
    <property type="entry name" value="Fatty acid oxidation complex subunit alpha"/>
    <property type="match status" value="1"/>
</dbReference>
<evidence type="ECO:0000259" key="14">
    <source>
        <dbReference type="Pfam" id="PF02737"/>
    </source>
</evidence>